<protein>
    <submittedName>
        <fullName evidence="1">Uncharacterized protein</fullName>
    </submittedName>
</protein>
<name>A0A238HE93_9NEIS</name>
<dbReference type="EMBL" id="FXUV01000011">
    <property type="protein sequence ID" value="SMQ11948.1"/>
    <property type="molecule type" value="Genomic_DNA"/>
</dbReference>
<evidence type="ECO:0000313" key="1">
    <source>
        <dbReference type="EMBL" id="SMQ11948.1"/>
    </source>
</evidence>
<gene>
    <name evidence="2" type="ORF">KEBURONENSIS_00534</name>
    <name evidence="1" type="ORF">KEBURONENSIS_00954</name>
</gene>
<evidence type="ECO:0000313" key="3">
    <source>
        <dbReference type="Proteomes" id="UP000215450"/>
    </source>
</evidence>
<keyword evidence="3" id="KW-1185">Reference proteome</keyword>
<reference evidence="2 3" key="2">
    <citation type="submission" date="2017-06" db="EMBL/GenBank/DDBJ databases">
        <authorList>
            <person name="Kim H.J."/>
            <person name="Triplett B.A."/>
        </authorList>
    </citation>
    <scope>NUCLEOTIDE SEQUENCE [LARGE SCALE GENOMIC DNA]</scope>
    <source>
        <strain evidence="2">Kingella_eburonensis</strain>
    </source>
</reference>
<accession>A0A238HE93</accession>
<evidence type="ECO:0000313" key="2">
    <source>
        <dbReference type="EMBL" id="SNB82486.1"/>
    </source>
</evidence>
<organism evidence="1">
    <name type="scientific">Kingella negevensis</name>
    <dbReference type="NCBI Taxonomy" id="1522312"/>
    <lineage>
        <taxon>Bacteria</taxon>
        <taxon>Pseudomonadati</taxon>
        <taxon>Pseudomonadota</taxon>
        <taxon>Betaproteobacteria</taxon>
        <taxon>Neisseriales</taxon>
        <taxon>Neisseriaceae</taxon>
        <taxon>Kingella</taxon>
    </lineage>
</organism>
<sequence>MNLNNIKTLRSINGTGLTFSGECDYESDGSYVSTCWISVSHLPILPIYSVRITNVSGDSGKLGNSHSFKPCFKKIAGHCILINHWRN</sequence>
<dbReference type="Proteomes" id="UP000215450">
    <property type="component" value="Unassembled WGS sequence"/>
</dbReference>
<proteinExistence type="predicted"/>
<dbReference type="AlphaFoldDB" id="A0A238HE93"/>
<dbReference type="EMBL" id="FXUV02000065">
    <property type="protein sequence ID" value="SNB82486.1"/>
    <property type="molecule type" value="Genomic_DNA"/>
</dbReference>
<reference evidence="1" key="1">
    <citation type="submission" date="2017-05" db="EMBL/GenBank/DDBJ databases">
        <authorList>
            <person name="Song R."/>
            <person name="Chenine A.L."/>
            <person name="Ruprecht R.M."/>
        </authorList>
    </citation>
    <scope>NUCLEOTIDE SEQUENCE</scope>
    <source>
        <strain evidence="1">Kingella_eburonensis</strain>
    </source>
</reference>